<sequence length="238" mass="27215">MKKLINYFHPLAQLERARQTRLAESNLPDAVRELISEPYPHPETKLYDLEFLVFDLETTGLNPEQDRILSIGFLQIQQFRVDIQSSSHTYVKSDTDIKAESAVINHIVPEMLTEGLSLDEAMDNLFRAMKGKVLIAHGTMVEKEFIDNYLQQRYGIEPLPLIWLDTLAMEKSLMRNQNDTQTGDYRLSAVRERHNLPPYLAHNALADSIATGELFLVLIKIIFGKTIPTIGRLIKPVN</sequence>
<dbReference type="Pfam" id="PF00929">
    <property type="entry name" value="RNase_T"/>
    <property type="match status" value="1"/>
</dbReference>
<keyword evidence="3" id="KW-0269">Exonuclease</keyword>
<name>A0A4R3I7I1_9GAMM</name>
<evidence type="ECO:0000256" key="2">
    <source>
        <dbReference type="ARBA" id="ARBA00022801"/>
    </source>
</evidence>
<keyword evidence="2" id="KW-0378">Hydrolase</keyword>
<dbReference type="GO" id="GO:0005829">
    <property type="term" value="C:cytosol"/>
    <property type="evidence" value="ECO:0007669"/>
    <property type="project" value="TreeGrafter"/>
</dbReference>
<organism evidence="5 6">
    <name type="scientific">Reinekea marinisedimentorum</name>
    <dbReference type="NCBI Taxonomy" id="230495"/>
    <lineage>
        <taxon>Bacteria</taxon>
        <taxon>Pseudomonadati</taxon>
        <taxon>Pseudomonadota</taxon>
        <taxon>Gammaproteobacteria</taxon>
        <taxon>Oceanospirillales</taxon>
        <taxon>Saccharospirillaceae</taxon>
        <taxon>Reinekea</taxon>
    </lineage>
</organism>
<dbReference type="Gene3D" id="3.30.420.10">
    <property type="entry name" value="Ribonuclease H-like superfamily/Ribonuclease H"/>
    <property type="match status" value="1"/>
</dbReference>
<dbReference type="SMART" id="SM00479">
    <property type="entry name" value="EXOIII"/>
    <property type="match status" value="1"/>
</dbReference>
<dbReference type="EMBL" id="SLZR01000007">
    <property type="protein sequence ID" value="TCS41137.1"/>
    <property type="molecule type" value="Genomic_DNA"/>
</dbReference>
<protein>
    <submittedName>
        <fullName evidence="5">DNA polymerase-3 subunit epsilon</fullName>
    </submittedName>
</protein>
<dbReference type="PANTHER" id="PTHR30231:SF4">
    <property type="entry name" value="PROTEIN NEN2"/>
    <property type="match status" value="1"/>
</dbReference>
<accession>A0A4R3I7I1</accession>
<dbReference type="InterPro" id="IPR036397">
    <property type="entry name" value="RNaseH_sf"/>
</dbReference>
<dbReference type="RefSeq" id="WP_207902698.1">
    <property type="nucleotide sequence ID" value="NZ_SLZR01000007.1"/>
</dbReference>
<dbReference type="InterPro" id="IPR013520">
    <property type="entry name" value="Ribonucl_H"/>
</dbReference>
<comment type="caution">
    <text evidence="5">The sequence shown here is derived from an EMBL/GenBank/DDBJ whole genome shotgun (WGS) entry which is preliminary data.</text>
</comment>
<evidence type="ECO:0000256" key="3">
    <source>
        <dbReference type="ARBA" id="ARBA00022839"/>
    </source>
</evidence>
<dbReference type="Proteomes" id="UP000295793">
    <property type="component" value="Unassembled WGS sequence"/>
</dbReference>
<dbReference type="AlphaFoldDB" id="A0A4R3I7I1"/>
<dbReference type="InterPro" id="IPR012337">
    <property type="entry name" value="RNaseH-like_sf"/>
</dbReference>
<dbReference type="GO" id="GO:0008408">
    <property type="term" value="F:3'-5' exonuclease activity"/>
    <property type="evidence" value="ECO:0007669"/>
    <property type="project" value="TreeGrafter"/>
</dbReference>
<dbReference type="PANTHER" id="PTHR30231">
    <property type="entry name" value="DNA POLYMERASE III SUBUNIT EPSILON"/>
    <property type="match status" value="1"/>
</dbReference>
<evidence type="ECO:0000256" key="1">
    <source>
        <dbReference type="ARBA" id="ARBA00022722"/>
    </source>
</evidence>
<proteinExistence type="predicted"/>
<dbReference type="SUPFAM" id="SSF53098">
    <property type="entry name" value="Ribonuclease H-like"/>
    <property type="match status" value="1"/>
</dbReference>
<reference evidence="5 6" key="1">
    <citation type="submission" date="2019-03" db="EMBL/GenBank/DDBJ databases">
        <title>Genomic Encyclopedia of Archaeal and Bacterial Type Strains, Phase II (KMG-II): from individual species to whole genera.</title>
        <authorList>
            <person name="Goeker M."/>
        </authorList>
    </citation>
    <scope>NUCLEOTIDE SEQUENCE [LARGE SCALE GENOMIC DNA]</scope>
    <source>
        <strain evidence="5 6">DSM 15388</strain>
    </source>
</reference>
<dbReference type="GO" id="GO:0006259">
    <property type="term" value="P:DNA metabolic process"/>
    <property type="evidence" value="ECO:0007669"/>
    <property type="project" value="UniProtKB-ARBA"/>
</dbReference>
<feature type="domain" description="Exonuclease" evidence="4">
    <location>
        <begin position="50"/>
        <end position="224"/>
    </location>
</feature>
<evidence type="ECO:0000313" key="5">
    <source>
        <dbReference type="EMBL" id="TCS41137.1"/>
    </source>
</evidence>
<evidence type="ECO:0000259" key="4">
    <source>
        <dbReference type="SMART" id="SM00479"/>
    </source>
</evidence>
<keyword evidence="6" id="KW-1185">Reference proteome</keyword>
<keyword evidence="1" id="KW-0540">Nuclease</keyword>
<evidence type="ECO:0000313" key="6">
    <source>
        <dbReference type="Proteomes" id="UP000295793"/>
    </source>
</evidence>
<dbReference type="CDD" id="cd06127">
    <property type="entry name" value="DEDDh"/>
    <property type="match status" value="1"/>
</dbReference>
<gene>
    <name evidence="5" type="ORF">BCF53_107152</name>
</gene>
<dbReference type="GO" id="GO:0003676">
    <property type="term" value="F:nucleic acid binding"/>
    <property type="evidence" value="ECO:0007669"/>
    <property type="project" value="InterPro"/>
</dbReference>